<organism evidence="1 2">
    <name type="scientific">Aphis craccivora</name>
    <name type="common">Cowpea aphid</name>
    <dbReference type="NCBI Taxonomy" id="307492"/>
    <lineage>
        <taxon>Eukaryota</taxon>
        <taxon>Metazoa</taxon>
        <taxon>Ecdysozoa</taxon>
        <taxon>Arthropoda</taxon>
        <taxon>Hexapoda</taxon>
        <taxon>Insecta</taxon>
        <taxon>Pterygota</taxon>
        <taxon>Neoptera</taxon>
        <taxon>Paraneoptera</taxon>
        <taxon>Hemiptera</taxon>
        <taxon>Sternorrhyncha</taxon>
        <taxon>Aphidomorpha</taxon>
        <taxon>Aphidoidea</taxon>
        <taxon>Aphididae</taxon>
        <taxon>Aphidini</taxon>
        <taxon>Aphis</taxon>
        <taxon>Aphis</taxon>
    </lineage>
</organism>
<reference evidence="1 2" key="1">
    <citation type="submission" date="2019-08" db="EMBL/GenBank/DDBJ databases">
        <title>Whole genome of Aphis craccivora.</title>
        <authorList>
            <person name="Voronova N.V."/>
            <person name="Shulinski R.S."/>
            <person name="Bandarenka Y.V."/>
            <person name="Zhorov D.G."/>
            <person name="Warner D."/>
        </authorList>
    </citation>
    <scope>NUCLEOTIDE SEQUENCE [LARGE SCALE GENOMIC DNA]</scope>
    <source>
        <strain evidence="1">180601</strain>
        <tissue evidence="1">Whole Body</tissue>
    </source>
</reference>
<sequence>MFALLIEMENNTIVGRMPTVDVPEIRVKTAFNGEVMITYIDPKITVDQLRYEMMVICRFSSDQDFTMKWVDEEDVFKLESVVPKLSQPRSLFLRGNFSWSPEEIFNIIALNSL</sequence>
<keyword evidence="1" id="KW-0418">Kinase</keyword>
<dbReference type="EMBL" id="VUJU01000764">
    <property type="protein sequence ID" value="KAF0768477.1"/>
    <property type="molecule type" value="Genomic_DNA"/>
</dbReference>
<gene>
    <name evidence="1" type="ORF">FWK35_00005817</name>
</gene>
<keyword evidence="2" id="KW-1185">Reference proteome</keyword>
<dbReference type="GO" id="GO:0016301">
    <property type="term" value="F:kinase activity"/>
    <property type="evidence" value="ECO:0007669"/>
    <property type="project" value="UniProtKB-KW"/>
</dbReference>
<comment type="caution">
    <text evidence="1">The sequence shown here is derived from an EMBL/GenBank/DDBJ whole genome shotgun (WGS) entry which is preliminary data.</text>
</comment>
<protein>
    <submittedName>
        <fullName evidence="1">Atypical protein kinase C isoform X2</fullName>
    </submittedName>
</protein>
<keyword evidence="1" id="KW-0808">Transferase</keyword>
<evidence type="ECO:0000313" key="1">
    <source>
        <dbReference type="EMBL" id="KAF0768477.1"/>
    </source>
</evidence>
<dbReference type="SUPFAM" id="SSF54277">
    <property type="entry name" value="CAD &amp; PB1 domains"/>
    <property type="match status" value="1"/>
</dbReference>
<proteinExistence type="predicted"/>
<dbReference type="OrthoDB" id="6244550at2759"/>
<dbReference type="AlphaFoldDB" id="A0A6G0ZC32"/>
<accession>A0A6G0ZC32</accession>
<dbReference type="Proteomes" id="UP000478052">
    <property type="component" value="Unassembled WGS sequence"/>
</dbReference>
<dbReference type="Gene3D" id="3.10.20.90">
    <property type="entry name" value="Phosphatidylinositol 3-kinase Catalytic Subunit, Chain A, domain 1"/>
    <property type="match status" value="1"/>
</dbReference>
<name>A0A6G0ZC32_APHCR</name>
<evidence type="ECO:0000313" key="2">
    <source>
        <dbReference type="Proteomes" id="UP000478052"/>
    </source>
</evidence>